<dbReference type="EMBL" id="JABFCZ010000007">
    <property type="protein sequence ID" value="MBD1546184.1"/>
    <property type="molecule type" value="Genomic_DNA"/>
</dbReference>
<proteinExistence type="predicted"/>
<dbReference type="RefSeq" id="WP_190290853.1">
    <property type="nucleotide sequence ID" value="NZ_JABFCZ010000007.1"/>
</dbReference>
<comment type="caution">
    <text evidence="1">The sequence shown here is derived from an EMBL/GenBank/DDBJ whole genome shotgun (WGS) entry which is preliminary data.</text>
</comment>
<name>A0A926NTJ5_9HYPH</name>
<dbReference type="Proteomes" id="UP000598467">
    <property type="component" value="Unassembled WGS sequence"/>
</dbReference>
<dbReference type="InterPro" id="IPR025638">
    <property type="entry name" value="DUF4336"/>
</dbReference>
<dbReference type="InterPro" id="IPR036866">
    <property type="entry name" value="RibonucZ/Hydroxyglut_hydro"/>
</dbReference>
<accession>A0A926NTJ5</accession>
<organism evidence="1 2">
    <name type="scientific">Roseibium aggregatum</name>
    <dbReference type="NCBI Taxonomy" id="187304"/>
    <lineage>
        <taxon>Bacteria</taxon>
        <taxon>Pseudomonadati</taxon>
        <taxon>Pseudomonadota</taxon>
        <taxon>Alphaproteobacteria</taxon>
        <taxon>Hyphomicrobiales</taxon>
        <taxon>Stappiaceae</taxon>
        <taxon>Roseibium</taxon>
    </lineage>
</organism>
<protein>
    <submittedName>
        <fullName evidence="1">DUF4336 domain-containing protein</fullName>
    </submittedName>
</protein>
<evidence type="ECO:0000313" key="1">
    <source>
        <dbReference type="EMBL" id="MBD1546184.1"/>
    </source>
</evidence>
<dbReference type="SUPFAM" id="SSF56281">
    <property type="entry name" value="Metallo-hydrolase/oxidoreductase"/>
    <property type="match status" value="1"/>
</dbReference>
<dbReference type="PANTHER" id="PTHR33835:SF1">
    <property type="entry name" value="METALLO-BETA-LACTAMASE DOMAIN-CONTAINING PROTEIN"/>
    <property type="match status" value="1"/>
</dbReference>
<dbReference type="AlphaFoldDB" id="A0A926NTJ5"/>
<reference evidence="1" key="1">
    <citation type="submission" date="2020-05" db="EMBL/GenBank/DDBJ databases">
        <title>Identification of trans-AT polyketide cluster in two marine bacteria, producers of a novel glutaramide-containing polyketide sesbanimide D and analogs.</title>
        <authorList>
            <person name="Kacar D."/>
            <person name="Rodriguez P."/>
            <person name="Canedo L."/>
            <person name="Gonzalez E."/>
            <person name="Galan B."/>
            <person name="De La Calle F."/>
            <person name="Garcia J.L."/>
        </authorList>
    </citation>
    <scope>NUCLEOTIDE SEQUENCE</scope>
    <source>
        <strain evidence="1">PHM038</strain>
    </source>
</reference>
<dbReference type="PANTHER" id="PTHR33835">
    <property type="entry name" value="YALI0C07656P"/>
    <property type="match status" value="1"/>
</dbReference>
<gene>
    <name evidence="1" type="ORF">HK439_07920</name>
</gene>
<sequence length="233" mass="27348">MSPLIQVDTDIWIAEGDIVSFYGFPYPTRSVIVRLPDGTLWIWSPIRLTEDLRDAVTALGTPRHLVSPNKIHHLYLQDWAAEWPDALLWGPKTTIDKRQDLQFQKALAKVVPESWQGVIDMVRFTGSFFMDELVFFHRPSRTVILADLSENFSEDFLLRHWKPWQVWIARRWGITTARGYAPLEWRLSFTDRVKARAARERMLAWNPERVIMAHGEWQKTGGQAYLKRAFNWI</sequence>
<evidence type="ECO:0000313" key="2">
    <source>
        <dbReference type="Proteomes" id="UP000598467"/>
    </source>
</evidence>